<dbReference type="PANTHER" id="PTHR47707:SF1">
    <property type="entry name" value="NUDIX HYDROLASE FAMILY PROTEIN"/>
    <property type="match status" value="1"/>
</dbReference>
<dbReference type="InterPro" id="IPR003561">
    <property type="entry name" value="Mutator_MutT"/>
</dbReference>
<evidence type="ECO:0000256" key="5">
    <source>
        <dbReference type="ARBA" id="ARBA00022723"/>
    </source>
</evidence>
<sequence>MTKLVQVAVAILIRPNGEYLLASRPQGKGWAGWWEFPGGKIESGETPAQALIREAQEELGITPTQTQPWIKRRYDYPATHDAEAKTVLLHFFFVHAWQGALQAREGQQFAWQHPQIGNVTPVLPANAPIMQALSLPPVYAISNVQEMGEPTFLQALKRQLDQGLQLLQVREPQLDSAALAQLSEQILQLCAPYDCRCLLNASPEQALQLGYQGVHLNSQRLLAMSVKPDHLLVGASCHNLEQLQKAQTLQLDFALLSPVLPTKSHPEAAGMGWEIFEDMLNGLEIPVYALGGMRPTHLAQAQACGARGIAMQSGLWQAQLA</sequence>
<dbReference type="CDD" id="cd03425">
    <property type="entry name" value="NUDIX_MutT_NudA_like"/>
    <property type="match status" value="1"/>
</dbReference>
<dbReference type="InterPro" id="IPR020084">
    <property type="entry name" value="NUDIX_hydrolase_CS"/>
</dbReference>
<evidence type="ECO:0000256" key="1">
    <source>
        <dbReference type="ARBA" id="ARBA00001946"/>
    </source>
</evidence>
<feature type="binding site" evidence="18">
    <location>
        <position position="58"/>
    </location>
    <ligand>
        <name>Mg(2+)</name>
        <dbReference type="ChEBI" id="CHEBI:18420"/>
    </ligand>
</feature>
<dbReference type="Gene3D" id="3.90.79.10">
    <property type="entry name" value="Nucleoside Triphosphate Pyrophosphohydrolase"/>
    <property type="match status" value="1"/>
</dbReference>
<dbReference type="GO" id="GO:0006260">
    <property type="term" value="P:DNA replication"/>
    <property type="evidence" value="ECO:0007669"/>
    <property type="project" value="UniProtKB-KW"/>
</dbReference>
<dbReference type="EMBL" id="CP040946">
    <property type="protein sequence ID" value="QDC43736.1"/>
    <property type="molecule type" value="Genomic_DNA"/>
</dbReference>
<dbReference type="InterPro" id="IPR020476">
    <property type="entry name" value="Nudix_hydrolase"/>
</dbReference>
<dbReference type="EC" id="3.6.1.55" evidence="12"/>
<feature type="binding site" evidence="17">
    <location>
        <begin position="35"/>
        <end position="38"/>
    </location>
    <ligand>
        <name>8-oxo-dGTP</name>
        <dbReference type="ChEBI" id="CHEBI:77896"/>
    </ligand>
</feature>
<dbReference type="SUPFAM" id="SSF51391">
    <property type="entry name" value="Thiamin phosphate synthase"/>
    <property type="match status" value="1"/>
</dbReference>
<keyword evidence="6" id="KW-0227">DNA damage</keyword>
<evidence type="ECO:0000256" key="11">
    <source>
        <dbReference type="ARBA" id="ARBA00036904"/>
    </source>
</evidence>
<keyword evidence="7 19" id="KW-0378">Hydrolase</keyword>
<evidence type="ECO:0000256" key="4">
    <source>
        <dbReference type="ARBA" id="ARBA00022705"/>
    </source>
</evidence>
<dbReference type="NCBIfam" id="NF006530">
    <property type="entry name" value="PRK08999.1"/>
    <property type="match status" value="1"/>
</dbReference>
<gene>
    <name evidence="21" type="ORF">FIU01_03845</name>
</gene>
<keyword evidence="4" id="KW-0235">DNA replication</keyword>
<feature type="domain" description="Nudix hydrolase" evidence="20">
    <location>
        <begin position="3"/>
        <end position="137"/>
    </location>
</feature>
<dbReference type="PRINTS" id="PR00502">
    <property type="entry name" value="NUDIXFAMILY"/>
</dbReference>
<evidence type="ECO:0000256" key="12">
    <source>
        <dbReference type="ARBA" id="ARBA00038905"/>
    </source>
</evidence>
<evidence type="ECO:0000313" key="22">
    <source>
        <dbReference type="Proteomes" id="UP000311008"/>
    </source>
</evidence>
<dbReference type="GO" id="GO:0006281">
    <property type="term" value="P:DNA repair"/>
    <property type="evidence" value="ECO:0007669"/>
    <property type="project" value="UniProtKB-KW"/>
</dbReference>
<dbReference type="OrthoDB" id="9810648at2"/>
<evidence type="ECO:0000256" key="3">
    <source>
        <dbReference type="ARBA" id="ARBA00022457"/>
    </source>
</evidence>
<dbReference type="GO" id="GO:0009228">
    <property type="term" value="P:thiamine biosynthetic process"/>
    <property type="evidence" value="ECO:0007669"/>
    <property type="project" value="UniProtKB-KW"/>
</dbReference>
<feature type="binding site" evidence="17">
    <location>
        <position position="126"/>
    </location>
    <ligand>
        <name>8-oxo-dGTP</name>
        <dbReference type="ChEBI" id="CHEBI:77896"/>
    </ligand>
</feature>
<dbReference type="InterPro" id="IPR000086">
    <property type="entry name" value="NUDIX_hydrolase_dom"/>
</dbReference>
<evidence type="ECO:0000256" key="19">
    <source>
        <dbReference type="RuleBase" id="RU003476"/>
    </source>
</evidence>
<comment type="catalytic activity">
    <reaction evidence="10">
        <text>8-oxo-dGTP + H2O = 8-oxo-dGMP + diphosphate + H(+)</text>
        <dbReference type="Rhea" id="RHEA:31575"/>
        <dbReference type="ChEBI" id="CHEBI:15377"/>
        <dbReference type="ChEBI" id="CHEBI:15378"/>
        <dbReference type="ChEBI" id="CHEBI:33019"/>
        <dbReference type="ChEBI" id="CHEBI:63224"/>
        <dbReference type="ChEBI" id="CHEBI:77896"/>
        <dbReference type="EC" id="3.6.1.55"/>
    </reaction>
</comment>
<dbReference type="RefSeq" id="WP_140003085.1">
    <property type="nucleotide sequence ID" value="NZ_CP040946.1"/>
</dbReference>
<evidence type="ECO:0000256" key="8">
    <source>
        <dbReference type="ARBA" id="ARBA00022842"/>
    </source>
</evidence>
<dbReference type="GO" id="GO:0046872">
    <property type="term" value="F:metal ion binding"/>
    <property type="evidence" value="ECO:0007669"/>
    <property type="project" value="UniProtKB-KW"/>
</dbReference>
<evidence type="ECO:0000313" key="21">
    <source>
        <dbReference type="EMBL" id="QDC43736.1"/>
    </source>
</evidence>
<organism evidence="21 22">
    <name type="scientific">Methylophilus medardicus</name>
    <dbReference type="NCBI Taxonomy" id="2588534"/>
    <lineage>
        <taxon>Bacteria</taxon>
        <taxon>Pseudomonadati</taxon>
        <taxon>Pseudomonadota</taxon>
        <taxon>Betaproteobacteria</taxon>
        <taxon>Nitrosomonadales</taxon>
        <taxon>Methylophilaceae</taxon>
        <taxon>Methylophilus</taxon>
    </lineage>
</organism>
<keyword evidence="3" id="KW-0515">Mutator protein</keyword>
<name>A0A5B8CRQ6_9PROT</name>
<evidence type="ECO:0000256" key="2">
    <source>
        <dbReference type="ARBA" id="ARBA00005582"/>
    </source>
</evidence>
<comment type="similarity">
    <text evidence="2 19">Belongs to the Nudix hydrolase family.</text>
</comment>
<dbReference type="PROSITE" id="PS00893">
    <property type="entry name" value="NUDIX_BOX"/>
    <property type="match status" value="1"/>
</dbReference>
<dbReference type="InterPro" id="IPR036206">
    <property type="entry name" value="ThiamineP_synth_sf"/>
</dbReference>
<dbReference type="Gene3D" id="3.20.20.70">
    <property type="entry name" value="Aldolase class I"/>
    <property type="match status" value="1"/>
</dbReference>
<dbReference type="PANTHER" id="PTHR47707">
    <property type="entry name" value="8-OXO-DGTP DIPHOSPHATASE"/>
    <property type="match status" value="1"/>
</dbReference>
<proteinExistence type="inferred from homology"/>
<evidence type="ECO:0000259" key="20">
    <source>
        <dbReference type="PROSITE" id="PS51462"/>
    </source>
</evidence>
<keyword evidence="8 18" id="KW-0460">Magnesium</keyword>
<dbReference type="Proteomes" id="UP000311008">
    <property type="component" value="Chromosome"/>
</dbReference>
<feature type="binding site" evidence="18">
    <location>
        <position position="38"/>
    </location>
    <ligand>
        <name>Mg(2+)</name>
        <dbReference type="ChEBI" id="CHEBI:18420"/>
    </ligand>
</feature>
<comment type="cofactor">
    <cofactor evidence="1 18">
        <name>Mg(2+)</name>
        <dbReference type="ChEBI" id="CHEBI:18420"/>
    </cofactor>
</comment>
<dbReference type="InterPro" id="IPR047127">
    <property type="entry name" value="MutT-like"/>
</dbReference>
<dbReference type="AlphaFoldDB" id="A0A5B8CRQ6"/>
<evidence type="ECO:0000256" key="18">
    <source>
        <dbReference type="PIRSR" id="PIRSR603561-2"/>
    </source>
</evidence>
<evidence type="ECO:0000256" key="9">
    <source>
        <dbReference type="ARBA" id="ARBA00023204"/>
    </source>
</evidence>
<protein>
    <recommendedName>
        <fullName evidence="13">8-oxo-dGTP diphosphatase</fullName>
        <ecNumber evidence="12">3.6.1.55</ecNumber>
    </recommendedName>
    <alternativeName>
        <fullName evidence="16">7,8-dihydro-8-oxoguanine-triphosphatase</fullName>
    </alternativeName>
    <alternativeName>
        <fullName evidence="15">Mutator protein MutT</fullName>
    </alternativeName>
    <alternativeName>
        <fullName evidence="14">dGTP pyrophosphohydrolase</fullName>
    </alternativeName>
</protein>
<dbReference type="InterPro" id="IPR015797">
    <property type="entry name" value="NUDIX_hydrolase-like_dom_sf"/>
</dbReference>
<evidence type="ECO:0000256" key="6">
    <source>
        <dbReference type="ARBA" id="ARBA00022763"/>
    </source>
</evidence>
<comment type="catalytic activity">
    <reaction evidence="11">
        <text>8-oxo-GTP + H2O = 8-oxo-GMP + diphosphate + H(+)</text>
        <dbReference type="Rhea" id="RHEA:67616"/>
        <dbReference type="ChEBI" id="CHEBI:15377"/>
        <dbReference type="ChEBI" id="CHEBI:15378"/>
        <dbReference type="ChEBI" id="CHEBI:33019"/>
        <dbReference type="ChEBI" id="CHEBI:143553"/>
        <dbReference type="ChEBI" id="CHEBI:145694"/>
    </reaction>
</comment>
<evidence type="ECO:0000256" key="10">
    <source>
        <dbReference type="ARBA" id="ARBA00035861"/>
    </source>
</evidence>
<dbReference type="NCBIfam" id="TIGR00586">
    <property type="entry name" value="mutt"/>
    <property type="match status" value="1"/>
</dbReference>
<dbReference type="SUPFAM" id="SSF55811">
    <property type="entry name" value="Nudix"/>
    <property type="match status" value="1"/>
</dbReference>
<dbReference type="GO" id="GO:0044716">
    <property type="term" value="F:8-oxo-GDP phosphatase activity"/>
    <property type="evidence" value="ECO:0007669"/>
    <property type="project" value="TreeGrafter"/>
</dbReference>
<accession>A0A5B8CRQ6</accession>
<evidence type="ECO:0000256" key="13">
    <source>
        <dbReference type="ARBA" id="ARBA00040794"/>
    </source>
</evidence>
<dbReference type="Pfam" id="PF02581">
    <property type="entry name" value="TMP-TENI"/>
    <property type="match status" value="1"/>
</dbReference>
<keyword evidence="9" id="KW-0234">DNA repair</keyword>
<dbReference type="PROSITE" id="PS51462">
    <property type="entry name" value="NUDIX"/>
    <property type="match status" value="1"/>
</dbReference>
<evidence type="ECO:0000256" key="15">
    <source>
        <dbReference type="ARBA" id="ARBA00041979"/>
    </source>
</evidence>
<dbReference type="GO" id="GO:0044715">
    <property type="term" value="F:8-oxo-dGDP phosphatase activity"/>
    <property type="evidence" value="ECO:0007669"/>
    <property type="project" value="TreeGrafter"/>
</dbReference>
<evidence type="ECO:0000256" key="16">
    <source>
        <dbReference type="ARBA" id="ARBA00042798"/>
    </source>
</evidence>
<dbReference type="InterPro" id="IPR013785">
    <property type="entry name" value="Aldolase_TIM"/>
</dbReference>
<evidence type="ECO:0000256" key="17">
    <source>
        <dbReference type="PIRSR" id="PIRSR603561-1"/>
    </source>
</evidence>
<dbReference type="GO" id="GO:0008413">
    <property type="term" value="F:8-oxo-7,8-dihydroguanosine triphosphate pyrophosphatase activity"/>
    <property type="evidence" value="ECO:0007669"/>
    <property type="project" value="InterPro"/>
</dbReference>
<dbReference type="KEGG" id="mmec:FIU01_03845"/>
<evidence type="ECO:0000256" key="7">
    <source>
        <dbReference type="ARBA" id="ARBA00022801"/>
    </source>
</evidence>
<keyword evidence="22" id="KW-1185">Reference proteome</keyword>
<dbReference type="GO" id="GO:0035539">
    <property type="term" value="F:8-oxo-7,8-dihydrodeoxyguanosine triphosphate pyrophosphatase activity"/>
    <property type="evidence" value="ECO:0007669"/>
    <property type="project" value="UniProtKB-EC"/>
</dbReference>
<dbReference type="InterPro" id="IPR022998">
    <property type="entry name" value="ThiamineP_synth_TenI"/>
</dbReference>
<evidence type="ECO:0000256" key="14">
    <source>
        <dbReference type="ARBA" id="ARBA00041592"/>
    </source>
</evidence>
<dbReference type="Pfam" id="PF00293">
    <property type="entry name" value="NUDIX"/>
    <property type="match status" value="1"/>
</dbReference>
<reference evidence="22" key="1">
    <citation type="journal article" date="2019" name="ISME J.">
        <title>Evolution in action: habitat transition from sediment to the pelagial leads to genome streamlining in Methylophilaceae.</title>
        <authorList>
            <person name="Salcher M."/>
            <person name="Schaefle D."/>
            <person name="Kaspar M."/>
            <person name="Neuenschwander S.M."/>
            <person name="Ghai R."/>
        </authorList>
    </citation>
    <scope>NUCLEOTIDE SEQUENCE [LARGE SCALE GENOMIC DNA]</scope>
    <source>
        <strain evidence="22">MMS-M-51</strain>
    </source>
</reference>
<keyword evidence="5 18" id="KW-0479">Metal-binding</keyword>
<dbReference type="CDD" id="cd00564">
    <property type="entry name" value="TMP_TenI"/>
    <property type="match status" value="1"/>
</dbReference>
<feature type="binding site" evidence="17">
    <location>
        <position position="24"/>
    </location>
    <ligand>
        <name>8-oxo-dGTP</name>
        <dbReference type="ChEBI" id="CHEBI:77896"/>
    </ligand>
</feature>